<sequence>MKTVHEVSRLTGVSIRTLQYYDSIGLLHPSEYTEAGYRLYDDTALETLQQILLFRELEFPLKEIRQIIESPDFDREKAIDQQIELLRLKKEHLENLMNLAREMKQGGTSGMDFKAFDKSKLEDYARRAKAEWGSTPEYREYEQKVEGRTDEQTGDLNRQMMQIFTEIGAERNGDPASEKVQGLVKKLQDFITEHFYTCSDQILSGLGQAYAAGGEMTENIDRAGGEGTGAFANKAIQLYCSAKSN</sequence>
<evidence type="ECO:0000313" key="2">
    <source>
        <dbReference type="Proteomes" id="UP000192328"/>
    </source>
</evidence>
<protein>
    <submittedName>
        <fullName evidence="1">Transcriptional regulator, MerR family</fullName>
    </submittedName>
</protein>
<name>A0AC61PL00_9FIRM</name>
<comment type="caution">
    <text evidence="1">The sequence shown here is derived from an EMBL/GenBank/DDBJ whole genome shotgun (WGS) entry which is preliminary data.</text>
</comment>
<dbReference type="EMBL" id="FWXZ01000002">
    <property type="protein sequence ID" value="SMC57973.1"/>
    <property type="molecule type" value="Genomic_DNA"/>
</dbReference>
<dbReference type="Proteomes" id="UP000192328">
    <property type="component" value="Unassembled WGS sequence"/>
</dbReference>
<evidence type="ECO:0000313" key="1">
    <source>
        <dbReference type="EMBL" id="SMC57973.1"/>
    </source>
</evidence>
<keyword evidence="2" id="KW-1185">Reference proteome</keyword>
<gene>
    <name evidence="1" type="ORF">SAMN06297397_1502</name>
</gene>
<organism evidence="1 2">
    <name type="scientific">Aristaeella lactis</name>
    <dbReference type="NCBI Taxonomy" id="3046383"/>
    <lineage>
        <taxon>Bacteria</taxon>
        <taxon>Bacillati</taxon>
        <taxon>Bacillota</taxon>
        <taxon>Clostridia</taxon>
        <taxon>Eubacteriales</taxon>
        <taxon>Aristaeellaceae</taxon>
        <taxon>Aristaeella</taxon>
    </lineage>
</organism>
<reference evidence="1" key="1">
    <citation type="submission" date="2017-04" db="EMBL/GenBank/DDBJ databases">
        <authorList>
            <person name="Varghese N."/>
            <person name="Submissions S."/>
        </authorList>
    </citation>
    <scope>NUCLEOTIDE SEQUENCE</scope>
    <source>
        <strain evidence="1">WTE2008</strain>
    </source>
</reference>
<accession>A0AC61PL00</accession>
<proteinExistence type="predicted"/>